<gene>
    <name evidence="1" type="ORF">SAMN02745136_04216</name>
</gene>
<accession>A0A1M6Y9N7</accession>
<evidence type="ECO:0000313" key="2">
    <source>
        <dbReference type="Proteomes" id="UP000184386"/>
    </source>
</evidence>
<name>A0A1M6Y9N7_9FIRM</name>
<sequence length="240" mass="27871">MRLSDIADVRTEEGCKTAVTRGARSDTIHRFNLHITFYYKGSNRDGDNGMGFFSEAIRDKVFGMIEAQRGNSAVHEKGEPENVFWAANGSFPTEKVHRVINMEISSGESIKNILYKDISTFIVLIEEGREDYLILKSHDGFLQFYGVDNQFIMEMRINLQNNDFRTYSIINKDKEHLVEKVQFTTPFGQFTPRERDVISLELVKTVIKKYYENIDEKNLLKEIPYIETTEEIKRCMGLIK</sequence>
<protein>
    <submittedName>
        <fullName evidence="1">Uncharacterized protein</fullName>
    </submittedName>
</protein>
<keyword evidence="2" id="KW-1185">Reference proteome</keyword>
<organism evidence="1 2">
    <name type="scientific">Anaerocolumna jejuensis DSM 15929</name>
    <dbReference type="NCBI Taxonomy" id="1121322"/>
    <lineage>
        <taxon>Bacteria</taxon>
        <taxon>Bacillati</taxon>
        <taxon>Bacillota</taxon>
        <taxon>Clostridia</taxon>
        <taxon>Lachnospirales</taxon>
        <taxon>Lachnospiraceae</taxon>
        <taxon>Anaerocolumna</taxon>
    </lineage>
</organism>
<dbReference type="Proteomes" id="UP000184386">
    <property type="component" value="Unassembled WGS sequence"/>
</dbReference>
<proteinExistence type="predicted"/>
<reference evidence="1 2" key="1">
    <citation type="submission" date="2016-11" db="EMBL/GenBank/DDBJ databases">
        <authorList>
            <person name="Jaros S."/>
            <person name="Januszkiewicz K."/>
            <person name="Wedrychowicz H."/>
        </authorList>
    </citation>
    <scope>NUCLEOTIDE SEQUENCE [LARGE SCALE GENOMIC DNA]</scope>
    <source>
        <strain evidence="1 2">DSM 15929</strain>
    </source>
</reference>
<dbReference type="STRING" id="1121322.SAMN02745136_04216"/>
<dbReference type="EMBL" id="FRAC01000024">
    <property type="protein sequence ID" value="SHL14997.1"/>
    <property type="molecule type" value="Genomic_DNA"/>
</dbReference>
<evidence type="ECO:0000313" key="1">
    <source>
        <dbReference type="EMBL" id="SHL14997.1"/>
    </source>
</evidence>
<dbReference type="AlphaFoldDB" id="A0A1M6Y9N7"/>